<dbReference type="PANTHER" id="PTHR10306:SF17">
    <property type="entry name" value="MARVEL DOMAIN-CONTAINING PROTEIN"/>
    <property type="match status" value="1"/>
</dbReference>
<keyword evidence="6" id="KW-0325">Glycoprotein</keyword>
<evidence type="ECO:0000256" key="2">
    <source>
        <dbReference type="ARBA" id="ARBA00006476"/>
    </source>
</evidence>
<dbReference type="InterPro" id="IPR001285">
    <property type="entry name" value="Synaptophysin/porin"/>
</dbReference>
<comment type="similarity">
    <text evidence="2">Belongs to the synaptophysin/synaptobrevin family.</text>
</comment>
<keyword evidence="5 7" id="KW-0472">Membrane</keyword>
<dbReference type="OrthoDB" id="10006326at2759"/>
<comment type="caution">
    <text evidence="10">The sequence shown here is derived from an EMBL/GenBank/DDBJ whole genome shotgun (WGS) entry which is preliminary data.</text>
</comment>
<proteinExistence type="inferred from homology"/>
<feature type="transmembrane region" description="Helical" evidence="8">
    <location>
        <begin position="218"/>
        <end position="240"/>
    </location>
</feature>
<evidence type="ECO:0000256" key="5">
    <source>
        <dbReference type="ARBA" id="ARBA00023136"/>
    </source>
</evidence>
<evidence type="ECO:0000313" key="10">
    <source>
        <dbReference type="EMBL" id="CAF0721833.1"/>
    </source>
</evidence>
<evidence type="ECO:0000313" key="11">
    <source>
        <dbReference type="Proteomes" id="UP000663879"/>
    </source>
</evidence>
<keyword evidence="4 8" id="KW-1133">Transmembrane helix</keyword>
<dbReference type="Pfam" id="PF01284">
    <property type="entry name" value="MARVEL"/>
    <property type="match status" value="1"/>
</dbReference>
<dbReference type="GO" id="GO:0030672">
    <property type="term" value="C:synaptic vesicle membrane"/>
    <property type="evidence" value="ECO:0007669"/>
    <property type="project" value="TreeGrafter"/>
</dbReference>
<dbReference type="PANTHER" id="PTHR10306">
    <property type="entry name" value="SYNAPTOPHYSIN"/>
    <property type="match status" value="1"/>
</dbReference>
<dbReference type="EMBL" id="CAJNOC010000166">
    <property type="protein sequence ID" value="CAF0721833.1"/>
    <property type="molecule type" value="Genomic_DNA"/>
</dbReference>
<evidence type="ECO:0000259" key="9">
    <source>
        <dbReference type="PROSITE" id="PS51225"/>
    </source>
</evidence>
<dbReference type="PRINTS" id="PR00220">
    <property type="entry name" value="SYNAPTOPHYSN"/>
</dbReference>
<evidence type="ECO:0000256" key="3">
    <source>
        <dbReference type="ARBA" id="ARBA00022692"/>
    </source>
</evidence>
<dbReference type="PROSITE" id="PS51225">
    <property type="entry name" value="MARVEL"/>
    <property type="match status" value="1"/>
</dbReference>
<sequence length="281" mass="31557">MSTSAAATVVNAAQKAQNFANQTVETARIEVLKEPLGFIKILQFFLALLAFATAVSGSSHVSFKRFCNSTSVASPVDIYEGSFDYPYNLNKAELKLISKQECQVKPDRNEITNESNNIVSSAQFFVFTGVTAFLYSIAFIIIYVFFRHKYNNLVFFPLADFAATCLFTLFWFAGSIAWSKAVGDIQNFTDPVKVIETMKTLCPEQSCKAVKYPNYANIIVSCILGFGNLILWAGDVWFVLKETNWYKTREEMRQQGQNTTNNPISPNDISITAHYNPNNKI</sequence>
<comment type="subcellular location">
    <subcellularLocation>
        <location evidence="1">Membrane</location>
        <topology evidence="1">Multi-pass membrane protein</topology>
    </subcellularLocation>
</comment>
<dbReference type="AlphaFoldDB" id="A0A813MI45"/>
<dbReference type="InterPro" id="IPR008253">
    <property type="entry name" value="Marvel"/>
</dbReference>
<feature type="domain" description="MARVEL" evidence="9">
    <location>
        <begin position="31"/>
        <end position="244"/>
    </location>
</feature>
<evidence type="ECO:0000256" key="8">
    <source>
        <dbReference type="SAM" id="Phobius"/>
    </source>
</evidence>
<gene>
    <name evidence="10" type="ORF">OXX778_LOCUS2222</name>
</gene>
<organism evidence="10 11">
    <name type="scientific">Brachionus calyciflorus</name>
    <dbReference type="NCBI Taxonomy" id="104777"/>
    <lineage>
        <taxon>Eukaryota</taxon>
        <taxon>Metazoa</taxon>
        <taxon>Spiralia</taxon>
        <taxon>Gnathifera</taxon>
        <taxon>Rotifera</taxon>
        <taxon>Eurotatoria</taxon>
        <taxon>Monogononta</taxon>
        <taxon>Pseudotrocha</taxon>
        <taxon>Ploima</taxon>
        <taxon>Brachionidae</taxon>
        <taxon>Brachionus</taxon>
    </lineage>
</organism>
<evidence type="ECO:0000256" key="4">
    <source>
        <dbReference type="ARBA" id="ARBA00022989"/>
    </source>
</evidence>
<dbReference type="Proteomes" id="UP000663879">
    <property type="component" value="Unassembled WGS sequence"/>
</dbReference>
<accession>A0A813MI45</accession>
<feature type="transmembrane region" description="Helical" evidence="8">
    <location>
        <begin position="124"/>
        <end position="146"/>
    </location>
</feature>
<evidence type="ECO:0000256" key="7">
    <source>
        <dbReference type="PROSITE-ProRule" id="PRU00581"/>
    </source>
</evidence>
<keyword evidence="3 7" id="KW-0812">Transmembrane</keyword>
<evidence type="ECO:0000256" key="6">
    <source>
        <dbReference type="ARBA" id="ARBA00023180"/>
    </source>
</evidence>
<protein>
    <recommendedName>
        <fullName evidence="9">MARVEL domain-containing protein</fullName>
    </recommendedName>
</protein>
<reference evidence="10" key="1">
    <citation type="submission" date="2021-02" db="EMBL/GenBank/DDBJ databases">
        <authorList>
            <person name="Nowell W R."/>
        </authorList>
    </citation>
    <scope>NUCLEOTIDE SEQUENCE</scope>
    <source>
        <strain evidence="10">Ploen Becks lab</strain>
    </source>
</reference>
<feature type="transmembrane region" description="Helical" evidence="8">
    <location>
        <begin position="153"/>
        <end position="173"/>
    </location>
</feature>
<evidence type="ECO:0000256" key="1">
    <source>
        <dbReference type="ARBA" id="ARBA00004141"/>
    </source>
</evidence>
<name>A0A813MI45_9BILA</name>
<keyword evidence="11" id="KW-1185">Reference proteome</keyword>
<feature type="transmembrane region" description="Helical" evidence="8">
    <location>
        <begin position="38"/>
        <end position="56"/>
    </location>
</feature>